<evidence type="ECO:0000256" key="6">
    <source>
        <dbReference type="ARBA" id="ARBA00023136"/>
    </source>
</evidence>
<dbReference type="InterPro" id="IPR020863">
    <property type="entry name" value="MACPF_CS"/>
</dbReference>
<dbReference type="Pfam" id="PF01823">
    <property type="entry name" value="MACPF"/>
    <property type="match status" value="1"/>
</dbReference>
<evidence type="ECO:0000256" key="7">
    <source>
        <dbReference type="ARBA" id="ARBA00023157"/>
    </source>
</evidence>
<dbReference type="PROSITE" id="PS51412">
    <property type="entry name" value="MACPF_2"/>
    <property type="match status" value="1"/>
</dbReference>
<dbReference type="PANTHER" id="PTHR46096">
    <property type="entry name" value="PERFORIN-1"/>
    <property type="match status" value="1"/>
</dbReference>
<accession>A0ABR0Y5K4</accession>
<feature type="signal peptide" evidence="8">
    <location>
        <begin position="1"/>
        <end position="18"/>
    </location>
</feature>
<evidence type="ECO:0000256" key="4">
    <source>
        <dbReference type="ARBA" id="ARBA00022525"/>
    </source>
</evidence>
<evidence type="ECO:0000256" key="2">
    <source>
        <dbReference type="ARBA" id="ARBA00004613"/>
    </source>
</evidence>
<keyword evidence="4" id="KW-0964">Secreted</keyword>
<comment type="similarity">
    <text evidence="3">Belongs to the complement C6/C7/C8/C9 family.</text>
</comment>
<dbReference type="SMART" id="SM00457">
    <property type="entry name" value="MACPF"/>
    <property type="match status" value="1"/>
</dbReference>
<dbReference type="SMART" id="SM00239">
    <property type="entry name" value="C2"/>
    <property type="match status" value="1"/>
</dbReference>
<keyword evidence="5" id="KW-0204">Cytolysis</keyword>
<evidence type="ECO:0000313" key="12">
    <source>
        <dbReference type="Proteomes" id="UP001369086"/>
    </source>
</evidence>
<name>A0ABR0Y5K4_HUSHU</name>
<dbReference type="InterPro" id="IPR052784">
    <property type="entry name" value="Perforin-1_pore-forming"/>
</dbReference>
<organism evidence="11 12">
    <name type="scientific">Huso huso</name>
    <name type="common">Beluga</name>
    <name type="synonym">Acipenser huso</name>
    <dbReference type="NCBI Taxonomy" id="61971"/>
    <lineage>
        <taxon>Eukaryota</taxon>
        <taxon>Metazoa</taxon>
        <taxon>Chordata</taxon>
        <taxon>Craniata</taxon>
        <taxon>Vertebrata</taxon>
        <taxon>Euteleostomi</taxon>
        <taxon>Actinopterygii</taxon>
        <taxon>Chondrostei</taxon>
        <taxon>Acipenseriformes</taxon>
        <taxon>Acipenseridae</taxon>
        <taxon>Huso</taxon>
    </lineage>
</organism>
<dbReference type="Proteomes" id="UP001369086">
    <property type="component" value="Unassembled WGS sequence"/>
</dbReference>
<feature type="domain" description="C2" evidence="9">
    <location>
        <begin position="396"/>
        <end position="513"/>
    </location>
</feature>
<feature type="domain" description="MACPF" evidence="10">
    <location>
        <begin position="29"/>
        <end position="374"/>
    </location>
</feature>
<dbReference type="InterPro" id="IPR035892">
    <property type="entry name" value="C2_domain_sf"/>
</dbReference>
<evidence type="ECO:0000259" key="10">
    <source>
        <dbReference type="PROSITE" id="PS51412"/>
    </source>
</evidence>
<comment type="subcellular location">
    <subcellularLocation>
        <location evidence="1">Membrane</location>
    </subcellularLocation>
    <subcellularLocation>
        <location evidence="2">Secreted</location>
    </subcellularLocation>
</comment>
<keyword evidence="6" id="KW-0472">Membrane</keyword>
<evidence type="ECO:0000313" key="11">
    <source>
        <dbReference type="EMBL" id="KAK6467718.1"/>
    </source>
</evidence>
<dbReference type="PROSITE" id="PS50004">
    <property type="entry name" value="C2"/>
    <property type="match status" value="1"/>
</dbReference>
<keyword evidence="8" id="KW-0732">Signal</keyword>
<dbReference type="InterPro" id="IPR001862">
    <property type="entry name" value="MAC_perforin"/>
</dbReference>
<dbReference type="InterPro" id="IPR020864">
    <property type="entry name" value="MACPF"/>
</dbReference>
<dbReference type="Pfam" id="PF00168">
    <property type="entry name" value="C2"/>
    <property type="match status" value="1"/>
</dbReference>
<sequence>MKHLVFFLLSWQLHFLSCPGFQDSYFLGNPDECKRAEFVPGYNLAGEGFDIVKMERKGAYVINMEDWENKNKTCKLRWNSYLKKKQKLPLSVVDWRALSKCKMVLSSAVYESSESLVNESSSAMDNSWKFGLDITADPRFQPSMILAGTHSRASDFALKKSKQDKYSFTQHQIDCQIYRYRLASAPPIKQEFSEALAMLPSHYNKETKPTYRSFINTYGTHFIKHVQIGGKIKSITSIKTCLASLMKLSMSAVKDCLDAEVSATIGQAAKVKAETHHCNSLKKNLLHGQSLHVTFSERHSEITGGRIESGDLLFSGESNPGAYKEWLGSLKEAPDVVTSSLAPLHTLIQKKNLIARSSLQKALKDYILENALLKTCSRQCSAGSRTSVRDPCACLCHGYTKVANNCCPTGTGVAKLAVKNLKAKGLYGDYFTETDGFVKVSFDRRAEQTAVILNNDNPVWPERFDFGTVDLTAASLLNFEVYDEDDLWNTDLLGKCSVPLRSGAVSDLCTLNHGTLYYSYTLECGPSLGGLTCGQYAPSPMSAELMQSFVSRNAVPLPRSLVAEMMKGYSGLEPSSSSGNRSREE</sequence>
<dbReference type="InterPro" id="IPR000008">
    <property type="entry name" value="C2_dom"/>
</dbReference>
<gene>
    <name evidence="11" type="ORF">HHUSO_G34766</name>
</gene>
<dbReference type="PROSITE" id="PS00279">
    <property type="entry name" value="MACPF_1"/>
    <property type="match status" value="1"/>
</dbReference>
<evidence type="ECO:0000256" key="8">
    <source>
        <dbReference type="SAM" id="SignalP"/>
    </source>
</evidence>
<protein>
    <submittedName>
        <fullName evidence="11">Perforin-1-like</fullName>
    </submittedName>
</protein>
<dbReference type="Gene3D" id="2.60.40.150">
    <property type="entry name" value="C2 domain"/>
    <property type="match status" value="1"/>
</dbReference>
<dbReference type="PANTHER" id="PTHR46096:SF5">
    <property type="entry name" value="PERFORIN 1.2 PRECURSOR-RELATED"/>
    <property type="match status" value="1"/>
</dbReference>
<evidence type="ECO:0000256" key="3">
    <source>
        <dbReference type="ARBA" id="ARBA00009214"/>
    </source>
</evidence>
<dbReference type="PRINTS" id="PR00764">
    <property type="entry name" value="COMPLEMENTC9"/>
</dbReference>
<evidence type="ECO:0000259" key="9">
    <source>
        <dbReference type="PROSITE" id="PS50004"/>
    </source>
</evidence>
<dbReference type="EMBL" id="JAHFZB010000048">
    <property type="protein sequence ID" value="KAK6467718.1"/>
    <property type="molecule type" value="Genomic_DNA"/>
</dbReference>
<comment type="caution">
    <text evidence="11">The sequence shown here is derived from an EMBL/GenBank/DDBJ whole genome shotgun (WGS) entry which is preliminary data.</text>
</comment>
<dbReference type="SUPFAM" id="SSF49562">
    <property type="entry name" value="C2 domain (Calcium/lipid-binding domain, CaLB)"/>
    <property type="match status" value="1"/>
</dbReference>
<proteinExistence type="inferred from homology"/>
<keyword evidence="12" id="KW-1185">Reference proteome</keyword>
<reference evidence="11 12" key="1">
    <citation type="submission" date="2021-05" db="EMBL/GenBank/DDBJ databases">
        <authorList>
            <person name="Zahm M."/>
            <person name="Klopp C."/>
            <person name="Cabau C."/>
            <person name="Kuhl H."/>
            <person name="Suciu R."/>
            <person name="Ciorpac M."/>
            <person name="Holostenco D."/>
            <person name="Gessner J."/>
            <person name="Wuertz S."/>
            <person name="Hohne C."/>
            <person name="Stock M."/>
            <person name="Gislard M."/>
            <person name="Lluch J."/>
            <person name="Milhes M."/>
            <person name="Lampietro C."/>
            <person name="Lopez Roques C."/>
            <person name="Donnadieu C."/>
            <person name="Du K."/>
            <person name="Schartl M."/>
            <person name="Guiguen Y."/>
        </authorList>
    </citation>
    <scope>NUCLEOTIDE SEQUENCE [LARGE SCALE GENOMIC DNA]</scope>
    <source>
        <strain evidence="11">Hh-F2</strain>
        <tissue evidence="11">Blood</tissue>
    </source>
</reference>
<evidence type="ECO:0000256" key="1">
    <source>
        <dbReference type="ARBA" id="ARBA00004370"/>
    </source>
</evidence>
<feature type="chain" id="PRO_5046262000" evidence="8">
    <location>
        <begin position="19"/>
        <end position="585"/>
    </location>
</feature>
<keyword evidence="7" id="KW-1015">Disulfide bond</keyword>
<evidence type="ECO:0000256" key="5">
    <source>
        <dbReference type="ARBA" id="ARBA00022852"/>
    </source>
</evidence>